<dbReference type="Proteomes" id="UP000247437">
    <property type="component" value="Unassembled WGS sequence"/>
</dbReference>
<dbReference type="RefSeq" id="WP_110659260.1">
    <property type="nucleotide sequence ID" value="NZ_PDLL01000088.1"/>
</dbReference>
<evidence type="ECO:0000313" key="3">
    <source>
        <dbReference type="Proteomes" id="UP000247437"/>
    </source>
</evidence>
<accession>A0A2W0EQQ6</accession>
<dbReference type="EMBL" id="PDLL01000088">
    <property type="protein sequence ID" value="PYY70720.1"/>
    <property type="molecule type" value="Genomic_DNA"/>
</dbReference>
<evidence type="ECO:0000313" key="2">
    <source>
        <dbReference type="EMBL" id="PYY70720.1"/>
    </source>
</evidence>
<sequence>MDQAFEEAAKRQSGLEAAKAAFFASGGQAQLIPAGVGKDSPGVDKTPKPAYGYRNIEAPKNKRGRVISDEEKAALSTQLMECKAAGMTRYKASKHLGISETLCRRLIADYSLDFPVAT</sequence>
<evidence type="ECO:0000256" key="1">
    <source>
        <dbReference type="SAM" id="MobiDB-lite"/>
    </source>
</evidence>
<name>A0A2W0EQQ6_PSEJE</name>
<reference evidence="2 3" key="1">
    <citation type="journal article" date="2018" name="Appl. Microbiol. Biotechnol.">
        <title>Characterization of the caprolactam degradation pathway in Pseudomonas jessenii using mass spectrometry-based proteomics.</title>
        <authorList>
            <person name="Otzen M."/>
            <person name="Palacio C."/>
            <person name="Janssen D.B."/>
        </authorList>
    </citation>
    <scope>NUCLEOTIDE SEQUENCE [LARGE SCALE GENOMIC DNA]</scope>
    <source>
        <strain evidence="2 3">GO3</strain>
    </source>
</reference>
<protein>
    <submittedName>
        <fullName evidence="2">Uncharacterized protein</fullName>
    </submittedName>
</protein>
<comment type="caution">
    <text evidence="2">The sequence shown here is derived from an EMBL/GenBank/DDBJ whole genome shotgun (WGS) entry which is preliminary data.</text>
</comment>
<organism evidence="2 3">
    <name type="scientific">Pseudomonas jessenii</name>
    <dbReference type="NCBI Taxonomy" id="77298"/>
    <lineage>
        <taxon>Bacteria</taxon>
        <taxon>Pseudomonadati</taxon>
        <taxon>Pseudomonadota</taxon>
        <taxon>Gammaproteobacteria</taxon>
        <taxon>Pseudomonadales</taxon>
        <taxon>Pseudomonadaceae</taxon>
        <taxon>Pseudomonas</taxon>
    </lineage>
</organism>
<dbReference type="OrthoDB" id="7032325at2"/>
<feature type="region of interest" description="Disordered" evidence="1">
    <location>
        <begin position="35"/>
        <end position="55"/>
    </location>
</feature>
<dbReference type="AlphaFoldDB" id="A0A2W0EQQ6"/>
<gene>
    <name evidence="2" type="ORF">CRX42_09855</name>
</gene>
<proteinExistence type="predicted"/>